<dbReference type="AlphaFoldDB" id="A0A640VZ60"/>
<dbReference type="OrthoDB" id="7667197at2"/>
<feature type="region of interest" description="Disordered" evidence="1">
    <location>
        <begin position="95"/>
        <end position="119"/>
    </location>
</feature>
<evidence type="ECO:0000256" key="2">
    <source>
        <dbReference type="SAM" id="SignalP"/>
    </source>
</evidence>
<feature type="signal peptide" evidence="2">
    <location>
        <begin position="1"/>
        <end position="28"/>
    </location>
</feature>
<reference evidence="3 4" key="1">
    <citation type="submission" date="2019-12" db="EMBL/GenBank/DDBJ databases">
        <title>Roseobacter cerasinus sp. nov., isolated from seawater around aquaculture.</title>
        <authorList>
            <person name="Muramatsu S."/>
            <person name="Takabe Y."/>
            <person name="Mori K."/>
            <person name="Takaichi S."/>
            <person name="Hanada S."/>
        </authorList>
    </citation>
    <scope>NUCLEOTIDE SEQUENCE [LARGE SCALE GENOMIC DNA]</scope>
    <source>
        <strain evidence="3 4">AI77</strain>
    </source>
</reference>
<keyword evidence="2" id="KW-0732">Signal</keyword>
<protein>
    <recommendedName>
        <fullName evidence="5">DUF2946 domain-containing protein</fullName>
    </recommendedName>
</protein>
<sequence>MMLRQALTRAGLALLLLASLAMSASAFAHRTTQPDPDLLAYVSMGGTLAELCGEDNLAHHLTAGCEACRISANALTPDATAQALAPVVYSLIQQNDTSEAAPAPRHAHLTPPSRAPPPL</sequence>
<comment type="caution">
    <text evidence="3">The sequence shown here is derived from an EMBL/GenBank/DDBJ whole genome shotgun (WGS) entry which is preliminary data.</text>
</comment>
<evidence type="ECO:0000313" key="4">
    <source>
        <dbReference type="Proteomes" id="UP000436522"/>
    </source>
</evidence>
<feature type="chain" id="PRO_5024924264" description="DUF2946 domain-containing protein" evidence="2">
    <location>
        <begin position="29"/>
        <end position="119"/>
    </location>
</feature>
<organism evidence="3 4">
    <name type="scientific">Roseobacter cerasinus</name>
    <dbReference type="NCBI Taxonomy" id="2602289"/>
    <lineage>
        <taxon>Bacteria</taxon>
        <taxon>Pseudomonadati</taxon>
        <taxon>Pseudomonadota</taxon>
        <taxon>Alphaproteobacteria</taxon>
        <taxon>Rhodobacterales</taxon>
        <taxon>Roseobacteraceae</taxon>
        <taxon>Roseobacter</taxon>
    </lineage>
</organism>
<dbReference type="EMBL" id="BLIV01000012">
    <property type="protein sequence ID" value="GFE52401.1"/>
    <property type="molecule type" value="Genomic_DNA"/>
</dbReference>
<evidence type="ECO:0000256" key="1">
    <source>
        <dbReference type="SAM" id="MobiDB-lite"/>
    </source>
</evidence>
<dbReference type="RefSeq" id="WP_159981006.1">
    <property type="nucleotide sequence ID" value="NZ_BLIV01000012.1"/>
</dbReference>
<evidence type="ECO:0000313" key="3">
    <source>
        <dbReference type="EMBL" id="GFE52401.1"/>
    </source>
</evidence>
<dbReference type="Proteomes" id="UP000436522">
    <property type="component" value="Unassembled WGS sequence"/>
</dbReference>
<proteinExistence type="predicted"/>
<keyword evidence="4" id="KW-1185">Reference proteome</keyword>
<gene>
    <name evidence="3" type="ORF">So717_41540</name>
</gene>
<evidence type="ECO:0008006" key="5">
    <source>
        <dbReference type="Google" id="ProtNLM"/>
    </source>
</evidence>
<accession>A0A640VZ60</accession>
<name>A0A640VZ60_9RHOB</name>